<sequence>MGDRACCLEVGCVCCGGWSTGARARSRSANRLLILRLGCRVKQEEGLGVRFGLACRSNQRDDREIGCRVRLAERNTLRLNTVRVGTERGCRVRLKFDRFVQKYSKQILLFGKAQKQISCDVINVHGVLNSPESSKNSSSTCSNTSELRLSEDEISISNPSHISKSTNGIEPNKEEFLVLPNEINFSLSNNEKQANETLQFNDPMLAYQNRKKIAKRNKTKTPKSSKAHILGSLAKYV</sequence>
<evidence type="ECO:0000313" key="2">
    <source>
        <dbReference type="Proteomes" id="UP000233837"/>
    </source>
</evidence>
<dbReference type="Proteomes" id="UP000233837">
    <property type="component" value="Unassembled WGS sequence"/>
</dbReference>
<protein>
    <submittedName>
        <fullName evidence="1">Uncharacterized protein</fullName>
    </submittedName>
</protein>
<organism evidence="1 2">
    <name type="scientific">Dendrobium catenatum</name>
    <dbReference type="NCBI Taxonomy" id="906689"/>
    <lineage>
        <taxon>Eukaryota</taxon>
        <taxon>Viridiplantae</taxon>
        <taxon>Streptophyta</taxon>
        <taxon>Embryophyta</taxon>
        <taxon>Tracheophyta</taxon>
        <taxon>Spermatophyta</taxon>
        <taxon>Magnoliopsida</taxon>
        <taxon>Liliopsida</taxon>
        <taxon>Asparagales</taxon>
        <taxon>Orchidaceae</taxon>
        <taxon>Epidendroideae</taxon>
        <taxon>Malaxideae</taxon>
        <taxon>Dendrobiinae</taxon>
        <taxon>Dendrobium</taxon>
    </lineage>
</organism>
<accession>A0A2I0VX09</accession>
<name>A0A2I0VX09_9ASPA</name>
<dbReference type="EMBL" id="KZ503159">
    <property type="protein sequence ID" value="PKU67948.1"/>
    <property type="molecule type" value="Genomic_DNA"/>
</dbReference>
<gene>
    <name evidence="1" type="ORF">MA16_Dca006983</name>
</gene>
<dbReference type="AlphaFoldDB" id="A0A2I0VX09"/>
<reference evidence="1 2" key="2">
    <citation type="journal article" date="2017" name="Nature">
        <title>The Apostasia genome and the evolution of orchids.</title>
        <authorList>
            <person name="Zhang G.Q."/>
            <person name="Liu K.W."/>
            <person name="Li Z."/>
            <person name="Lohaus R."/>
            <person name="Hsiao Y.Y."/>
            <person name="Niu S.C."/>
            <person name="Wang J.Y."/>
            <person name="Lin Y.C."/>
            <person name="Xu Q."/>
            <person name="Chen L.J."/>
            <person name="Yoshida K."/>
            <person name="Fujiwara S."/>
            <person name="Wang Z.W."/>
            <person name="Zhang Y.Q."/>
            <person name="Mitsuda N."/>
            <person name="Wang M."/>
            <person name="Liu G.H."/>
            <person name="Pecoraro L."/>
            <person name="Huang H.X."/>
            <person name="Xiao X.J."/>
            <person name="Lin M."/>
            <person name="Wu X.Y."/>
            <person name="Wu W.L."/>
            <person name="Chen Y.Y."/>
            <person name="Chang S.B."/>
            <person name="Sakamoto S."/>
            <person name="Ohme-Takagi M."/>
            <person name="Yagi M."/>
            <person name="Zeng S.J."/>
            <person name="Shen C.Y."/>
            <person name="Yeh C.M."/>
            <person name="Luo Y.B."/>
            <person name="Tsai W.C."/>
            <person name="Van de Peer Y."/>
            <person name="Liu Z.J."/>
        </authorList>
    </citation>
    <scope>NUCLEOTIDE SEQUENCE [LARGE SCALE GENOMIC DNA]</scope>
    <source>
        <tissue evidence="1">The whole plant</tissue>
    </source>
</reference>
<keyword evidence="2" id="KW-1185">Reference proteome</keyword>
<evidence type="ECO:0000313" key="1">
    <source>
        <dbReference type="EMBL" id="PKU67948.1"/>
    </source>
</evidence>
<reference evidence="1 2" key="1">
    <citation type="journal article" date="2016" name="Sci. Rep.">
        <title>The Dendrobium catenatum Lindl. genome sequence provides insights into polysaccharide synthase, floral development and adaptive evolution.</title>
        <authorList>
            <person name="Zhang G.Q."/>
            <person name="Xu Q."/>
            <person name="Bian C."/>
            <person name="Tsai W.C."/>
            <person name="Yeh C.M."/>
            <person name="Liu K.W."/>
            <person name="Yoshida K."/>
            <person name="Zhang L.S."/>
            <person name="Chang S.B."/>
            <person name="Chen F."/>
            <person name="Shi Y."/>
            <person name="Su Y.Y."/>
            <person name="Zhang Y.Q."/>
            <person name="Chen L.J."/>
            <person name="Yin Y."/>
            <person name="Lin M."/>
            <person name="Huang H."/>
            <person name="Deng H."/>
            <person name="Wang Z.W."/>
            <person name="Zhu S.L."/>
            <person name="Zhao X."/>
            <person name="Deng C."/>
            <person name="Niu S.C."/>
            <person name="Huang J."/>
            <person name="Wang M."/>
            <person name="Liu G.H."/>
            <person name="Yang H.J."/>
            <person name="Xiao X.J."/>
            <person name="Hsiao Y.Y."/>
            <person name="Wu W.L."/>
            <person name="Chen Y.Y."/>
            <person name="Mitsuda N."/>
            <person name="Ohme-Takagi M."/>
            <person name="Luo Y.B."/>
            <person name="Van de Peer Y."/>
            <person name="Liu Z.J."/>
        </authorList>
    </citation>
    <scope>NUCLEOTIDE SEQUENCE [LARGE SCALE GENOMIC DNA]</scope>
    <source>
        <tissue evidence="1">The whole plant</tissue>
    </source>
</reference>
<proteinExistence type="predicted"/>